<evidence type="ECO:0000259" key="2">
    <source>
        <dbReference type="PROSITE" id="PS50097"/>
    </source>
</evidence>
<sequence>MLFFLLSFSVFFFFFFFFDPAGFGCEFCWILDVTMQASPYESIVTSPPFKFIVGATKTDFFLHAALVASQSRALDRMINGPFAEGQQGHVVLAEEDTRTVAAFAEFLYKGDYHFPSDMAPPDSVPKTMSKRAKANASHQEEWSRPGNEHWSKFTQNPAYGYDKSSATPVLNAGSLDADYSEFFIAHAKVFVFADCYGVEGLAELAMQKLHAALCGFRLSRERLDDVLALVRFCYERPGPDKLRRLVASYTAGIVDSASPADCFRGVLQERGDFAADVAWFLACRLVRSAEC</sequence>
<dbReference type="Proteomes" id="UP000811619">
    <property type="component" value="Unassembled WGS sequence"/>
</dbReference>
<dbReference type="CDD" id="cd18186">
    <property type="entry name" value="BTB_POZ_ZBTB_KLHL-like"/>
    <property type="match status" value="1"/>
</dbReference>
<keyword evidence="1" id="KW-0732">Signal</keyword>
<dbReference type="Gene3D" id="3.30.710.10">
    <property type="entry name" value="Potassium Channel Kv1.1, Chain A"/>
    <property type="match status" value="1"/>
</dbReference>
<name>A0A8K0J1K2_9HYPO</name>
<accession>A0A8K0J1K2</accession>
<dbReference type="InterPro" id="IPR000210">
    <property type="entry name" value="BTB/POZ_dom"/>
</dbReference>
<dbReference type="OrthoDB" id="9997739at2759"/>
<dbReference type="PROSITE" id="PS50097">
    <property type="entry name" value="BTB"/>
    <property type="match status" value="1"/>
</dbReference>
<dbReference type="PANTHER" id="PTHR47843">
    <property type="entry name" value="BTB DOMAIN-CONTAINING PROTEIN-RELATED"/>
    <property type="match status" value="1"/>
</dbReference>
<reference evidence="3" key="1">
    <citation type="journal article" date="2020" name="bioRxiv">
        <title>Whole genome comparisons of ergot fungi reveals the divergence and evolution of species within the genus Claviceps are the result of varying mechanisms driving genome evolution and host range expansion.</title>
        <authorList>
            <person name="Wyka S.A."/>
            <person name="Mondo S.J."/>
            <person name="Liu M."/>
            <person name="Dettman J."/>
            <person name="Nalam V."/>
            <person name="Broders K.D."/>
        </authorList>
    </citation>
    <scope>NUCLEOTIDE SEQUENCE</scope>
    <source>
        <strain evidence="3">CCC 489</strain>
    </source>
</reference>
<gene>
    <name evidence="3" type="ORF">E4U42_007594</name>
</gene>
<proteinExistence type="predicted"/>
<feature type="domain" description="BTB" evidence="2">
    <location>
        <begin position="47"/>
        <end position="116"/>
    </location>
</feature>
<feature type="signal peptide" evidence="1">
    <location>
        <begin position="1"/>
        <end position="24"/>
    </location>
</feature>
<evidence type="ECO:0000313" key="4">
    <source>
        <dbReference type="Proteomes" id="UP000811619"/>
    </source>
</evidence>
<evidence type="ECO:0000313" key="3">
    <source>
        <dbReference type="EMBL" id="KAG5916578.1"/>
    </source>
</evidence>
<dbReference type="AlphaFoldDB" id="A0A8K0J1K2"/>
<organism evidence="3 4">
    <name type="scientific">Claviceps africana</name>
    <dbReference type="NCBI Taxonomy" id="83212"/>
    <lineage>
        <taxon>Eukaryota</taxon>
        <taxon>Fungi</taxon>
        <taxon>Dikarya</taxon>
        <taxon>Ascomycota</taxon>
        <taxon>Pezizomycotina</taxon>
        <taxon>Sordariomycetes</taxon>
        <taxon>Hypocreomycetidae</taxon>
        <taxon>Hypocreales</taxon>
        <taxon>Clavicipitaceae</taxon>
        <taxon>Claviceps</taxon>
    </lineage>
</organism>
<dbReference type="EMBL" id="SRPY01000881">
    <property type="protein sequence ID" value="KAG5916578.1"/>
    <property type="molecule type" value="Genomic_DNA"/>
</dbReference>
<keyword evidence="4" id="KW-1185">Reference proteome</keyword>
<comment type="caution">
    <text evidence="3">The sequence shown here is derived from an EMBL/GenBank/DDBJ whole genome shotgun (WGS) entry which is preliminary data.</text>
</comment>
<protein>
    <recommendedName>
        <fullName evidence="2">BTB domain-containing protein</fullName>
    </recommendedName>
</protein>
<evidence type="ECO:0000256" key="1">
    <source>
        <dbReference type="SAM" id="SignalP"/>
    </source>
</evidence>
<dbReference type="InterPro" id="IPR011333">
    <property type="entry name" value="SKP1/BTB/POZ_sf"/>
</dbReference>
<feature type="chain" id="PRO_5035430230" description="BTB domain-containing protein" evidence="1">
    <location>
        <begin position="25"/>
        <end position="291"/>
    </location>
</feature>
<dbReference type="SUPFAM" id="SSF54695">
    <property type="entry name" value="POZ domain"/>
    <property type="match status" value="1"/>
</dbReference>